<evidence type="ECO:0000313" key="5">
    <source>
        <dbReference type="Proteomes" id="UP000199623"/>
    </source>
</evidence>
<dbReference type="RefSeq" id="WP_090048643.1">
    <property type="nucleotide sequence ID" value="NZ_FNCC01000005.1"/>
</dbReference>
<evidence type="ECO:0000313" key="4">
    <source>
        <dbReference type="EMBL" id="SDG03751.1"/>
    </source>
</evidence>
<dbReference type="EMBL" id="FNCC01000005">
    <property type="protein sequence ID" value="SDG03751.1"/>
    <property type="molecule type" value="Genomic_DNA"/>
</dbReference>
<dbReference type="SUPFAM" id="SSF56645">
    <property type="entry name" value="Acyl-CoA dehydrogenase NM domain-like"/>
    <property type="match status" value="1"/>
</dbReference>
<dbReference type="PANTHER" id="PTHR43884:SF20">
    <property type="entry name" value="ACYL-COA DEHYDROGENASE FADE28"/>
    <property type="match status" value="1"/>
</dbReference>
<organism evidence="4 5">
    <name type="scientific">Lentzea fradiae</name>
    <dbReference type="NCBI Taxonomy" id="200378"/>
    <lineage>
        <taxon>Bacteria</taxon>
        <taxon>Bacillati</taxon>
        <taxon>Actinomycetota</taxon>
        <taxon>Actinomycetes</taxon>
        <taxon>Pseudonocardiales</taxon>
        <taxon>Pseudonocardiaceae</taxon>
        <taxon>Lentzea</taxon>
    </lineage>
</organism>
<sequence length="376" mass="39425">MKFLRREYDTLEALLPGLDKALSAVPLSELERRGGPGIAAFREAGGAGLLVPSEHGGIGAGARDAVRCTRAIATRSPSVAVAATMHNFSVASLVTLNATSTGFEWLLLDAVARDRRMMSSAFAEGRTGQGVLTPTMSARRTEGGWLVSGSKKPCSLSASMDLITASVALTEDDGTSSLGIAVIPAATEGITVRPFWNSLVLAGAESDEVVLADVLVPDELMIKPVLDPETNLDDLNTTGLVWFTLLVSAVYLGTASALVDRLLESGRGDTATRVDVVTDLEASALALDRVAWTVDSGQSGNDVLAEALTTRYAMQRTIRRVVGTTVELLGGMAFVSSPDVSLLAASVHALAFHPPGRTSTAASLERYHAGHPLRID</sequence>
<dbReference type="InterPro" id="IPR037069">
    <property type="entry name" value="AcylCoA_DH/ox_N_sf"/>
</dbReference>
<dbReference type="GO" id="GO:0050660">
    <property type="term" value="F:flavin adenine dinucleotide binding"/>
    <property type="evidence" value="ECO:0007669"/>
    <property type="project" value="InterPro"/>
</dbReference>
<dbReference type="Proteomes" id="UP000199623">
    <property type="component" value="Unassembled WGS sequence"/>
</dbReference>
<dbReference type="InterPro" id="IPR046373">
    <property type="entry name" value="Acyl-CoA_Oxase/DH_mid-dom_sf"/>
</dbReference>
<reference evidence="5" key="1">
    <citation type="submission" date="2016-10" db="EMBL/GenBank/DDBJ databases">
        <authorList>
            <person name="Varghese N."/>
            <person name="Submissions S."/>
        </authorList>
    </citation>
    <scope>NUCLEOTIDE SEQUENCE [LARGE SCALE GENOMIC DNA]</scope>
    <source>
        <strain evidence="5">CGMCC 4.3506</strain>
    </source>
</reference>
<evidence type="ECO:0000256" key="1">
    <source>
        <dbReference type="ARBA" id="ARBA00022630"/>
    </source>
</evidence>
<name>A0A1G7QZ08_9PSEU</name>
<accession>A0A1G7QZ08</accession>
<dbReference type="OrthoDB" id="2986495at2"/>
<dbReference type="Gene3D" id="1.20.140.10">
    <property type="entry name" value="Butyryl-CoA Dehydrogenase, subunit A, domain 3"/>
    <property type="match status" value="1"/>
</dbReference>
<gene>
    <name evidence="4" type="ORF">SAMN05216553_10511</name>
</gene>
<keyword evidence="1" id="KW-0285">Flavoprotein</keyword>
<dbReference type="InterPro" id="IPR036250">
    <property type="entry name" value="AcylCo_DH-like_C"/>
</dbReference>
<dbReference type="AlphaFoldDB" id="A0A1G7QZ08"/>
<keyword evidence="3" id="KW-0560">Oxidoreductase</keyword>
<protein>
    <submittedName>
        <fullName evidence="4">Acyl-CoA dehydrogenase</fullName>
    </submittedName>
</protein>
<dbReference type="PANTHER" id="PTHR43884">
    <property type="entry name" value="ACYL-COA DEHYDROGENASE"/>
    <property type="match status" value="1"/>
</dbReference>
<dbReference type="InterPro" id="IPR009100">
    <property type="entry name" value="AcylCoA_DH/oxidase_NM_dom_sf"/>
</dbReference>
<dbReference type="SUPFAM" id="SSF47203">
    <property type="entry name" value="Acyl-CoA dehydrogenase C-terminal domain-like"/>
    <property type="match status" value="1"/>
</dbReference>
<evidence type="ECO:0000256" key="2">
    <source>
        <dbReference type="ARBA" id="ARBA00022827"/>
    </source>
</evidence>
<dbReference type="GO" id="GO:0003995">
    <property type="term" value="F:acyl-CoA dehydrogenase activity"/>
    <property type="evidence" value="ECO:0007669"/>
    <property type="project" value="TreeGrafter"/>
</dbReference>
<dbReference type="Gene3D" id="1.10.540.10">
    <property type="entry name" value="Acyl-CoA dehydrogenase/oxidase, N-terminal domain"/>
    <property type="match status" value="1"/>
</dbReference>
<proteinExistence type="predicted"/>
<dbReference type="STRING" id="200378.SAMN05216553_10511"/>
<keyword evidence="5" id="KW-1185">Reference proteome</keyword>
<keyword evidence="2" id="KW-0274">FAD</keyword>
<evidence type="ECO:0000256" key="3">
    <source>
        <dbReference type="ARBA" id="ARBA00023002"/>
    </source>
</evidence>
<dbReference type="Gene3D" id="2.40.110.10">
    <property type="entry name" value="Butyryl-CoA Dehydrogenase, subunit A, domain 2"/>
    <property type="match status" value="1"/>
</dbReference>